<dbReference type="RefSeq" id="WP_162319235.1">
    <property type="nucleotide sequence ID" value="NZ_JAHQXF010000002.1"/>
</dbReference>
<keyword evidence="4 8" id="KW-0456">Lyase</keyword>
<dbReference type="PANTHER" id="PTHR48078">
    <property type="entry name" value="THREONINE DEHYDRATASE, MITOCHONDRIAL-RELATED"/>
    <property type="match status" value="1"/>
</dbReference>
<dbReference type="Proteomes" id="UP000766550">
    <property type="component" value="Unassembled WGS sequence"/>
</dbReference>
<dbReference type="GO" id="GO:0004795">
    <property type="term" value="F:threonine synthase activity"/>
    <property type="evidence" value="ECO:0007669"/>
    <property type="project" value="UniProtKB-UniRule"/>
</dbReference>
<dbReference type="GO" id="GO:0006567">
    <property type="term" value="P:L-threonine catabolic process"/>
    <property type="evidence" value="ECO:0007669"/>
    <property type="project" value="TreeGrafter"/>
</dbReference>
<evidence type="ECO:0000256" key="4">
    <source>
        <dbReference type="ARBA" id="ARBA00023239"/>
    </source>
</evidence>
<comment type="caution">
    <text evidence="8">The sequence shown here is derived from an EMBL/GenBank/DDBJ whole genome shotgun (WGS) entry which is preliminary data.</text>
</comment>
<dbReference type="OrthoDB" id="6371at2157"/>
<dbReference type="InterPro" id="IPR036052">
    <property type="entry name" value="TrpB-like_PALP_sf"/>
</dbReference>
<accession>A0A8J7Y5Z1</accession>
<evidence type="ECO:0000313" key="8">
    <source>
        <dbReference type="EMBL" id="MBV0924682.1"/>
    </source>
</evidence>
<dbReference type="InterPro" id="IPR001926">
    <property type="entry name" value="TrpB-like_PALP"/>
</dbReference>
<dbReference type="GO" id="GO:0006565">
    <property type="term" value="P:L-serine catabolic process"/>
    <property type="evidence" value="ECO:0007669"/>
    <property type="project" value="TreeGrafter"/>
</dbReference>
<dbReference type="EMBL" id="JAHQXF010000002">
    <property type="protein sequence ID" value="MBV0924682.1"/>
    <property type="molecule type" value="Genomic_DNA"/>
</dbReference>
<comment type="cofactor">
    <cofactor evidence="1 6">
        <name>pyridoxal 5'-phosphate</name>
        <dbReference type="ChEBI" id="CHEBI:597326"/>
    </cofactor>
</comment>
<gene>
    <name evidence="8" type="primary">thrC</name>
    <name evidence="8" type="ORF">KTS45_10780</name>
</gene>
<keyword evidence="3 6" id="KW-0663">Pyridoxal phosphate</keyword>
<dbReference type="GO" id="GO:0003941">
    <property type="term" value="F:L-serine ammonia-lyase activity"/>
    <property type="evidence" value="ECO:0007669"/>
    <property type="project" value="TreeGrafter"/>
</dbReference>
<dbReference type="NCBIfam" id="TIGR00260">
    <property type="entry name" value="thrC"/>
    <property type="match status" value="1"/>
</dbReference>
<dbReference type="InterPro" id="IPR004450">
    <property type="entry name" value="Thr_synthase-like"/>
</dbReference>
<proteinExistence type="inferred from homology"/>
<dbReference type="SUPFAM" id="SSF53686">
    <property type="entry name" value="Tryptophan synthase beta subunit-like PLP-dependent enzymes"/>
    <property type="match status" value="1"/>
</dbReference>
<evidence type="ECO:0000256" key="2">
    <source>
        <dbReference type="ARBA" id="ARBA00005517"/>
    </source>
</evidence>
<dbReference type="EC" id="4.2.3.1" evidence="5"/>
<evidence type="ECO:0000256" key="3">
    <source>
        <dbReference type="ARBA" id="ARBA00022898"/>
    </source>
</evidence>
<dbReference type="GO" id="GO:0009088">
    <property type="term" value="P:threonine biosynthetic process"/>
    <property type="evidence" value="ECO:0007669"/>
    <property type="project" value="UniProtKB-UniRule"/>
</dbReference>
<feature type="modified residue" description="N6-(pyridoxal phosphate)lysine" evidence="6">
    <location>
        <position position="99"/>
    </location>
</feature>
<dbReference type="PANTHER" id="PTHR48078:SF6">
    <property type="entry name" value="L-THREONINE DEHYDRATASE CATABOLIC TDCB"/>
    <property type="match status" value="1"/>
</dbReference>
<organism evidence="8 9">
    <name type="scientific">Haloarcula limicola</name>
    <dbReference type="NCBI Taxonomy" id="1429915"/>
    <lineage>
        <taxon>Archaea</taxon>
        <taxon>Methanobacteriati</taxon>
        <taxon>Methanobacteriota</taxon>
        <taxon>Stenosarchaea group</taxon>
        <taxon>Halobacteria</taxon>
        <taxon>Halobacteriales</taxon>
        <taxon>Haloarculaceae</taxon>
        <taxon>Haloarcula</taxon>
    </lineage>
</organism>
<evidence type="ECO:0000256" key="5">
    <source>
        <dbReference type="NCBIfam" id="TIGR00260"/>
    </source>
</evidence>
<dbReference type="AlphaFoldDB" id="A0A8J7Y5Z1"/>
<reference evidence="8 9" key="1">
    <citation type="submission" date="2021-06" db="EMBL/GenBank/DDBJ databases">
        <title>New haloarchaea isolates fom saline soil.</title>
        <authorList>
            <person name="Duran-Viseras A."/>
            <person name="Sanchez-Porro C.S."/>
            <person name="Ventosa A."/>
        </authorList>
    </citation>
    <scope>NUCLEOTIDE SEQUENCE [LARGE SCALE GENOMIC DNA]</scope>
    <source>
        <strain evidence="8 9">JCM 183640</strain>
    </source>
</reference>
<dbReference type="GO" id="GO:0009097">
    <property type="term" value="P:isoleucine biosynthetic process"/>
    <property type="evidence" value="ECO:0007669"/>
    <property type="project" value="TreeGrafter"/>
</dbReference>
<protein>
    <recommendedName>
        <fullName evidence="5">Threonine synthase</fullName>
        <ecNumber evidence="5">4.2.3.1</ecNumber>
    </recommendedName>
</protein>
<evidence type="ECO:0000256" key="6">
    <source>
        <dbReference type="PIRSR" id="PIRSR604450-51"/>
    </source>
</evidence>
<evidence type="ECO:0000259" key="7">
    <source>
        <dbReference type="Pfam" id="PF00291"/>
    </source>
</evidence>
<dbReference type="Gene3D" id="3.40.50.1100">
    <property type="match status" value="2"/>
</dbReference>
<keyword evidence="9" id="KW-1185">Reference proteome</keyword>
<name>A0A8J7Y5Z1_9EURY</name>
<dbReference type="CDD" id="cd01563">
    <property type="entry name" value="Thr-synth_1"/>
    <property type="match status" value="1"/>
</dbReference>
<comment type="similarity">
    <text evidence="2">Belongs to the threonine synthase family.</text>
</comment>
<sequence length="396" mass="40958">MDVPLICYDCGNTATLAVGARCDCGEPYWVATDPKGFAWPESGERSLWRYRDLLPDADPTGLAAGAGGTPLVRTPRLDDDIGARVHAKVEGSNPTGTFKDRGSAVGVAAAADAGYETVGTVSHGNMARSMAAHAASAGLDCLVLVPADAPAERLSLLARHDPTILRVEGDYGRLYDESLRVGRERGIAFVNSDTPLRVAGQKTTALEIAESFAPSVPDAVVLPVSSGGHGSAVWKAFQELREAGLATELPRLYFVQTAACGPIAEAWERGDRTATPVDGGETVAYSIANADPPSGNRVLAAARATGGGVIAVDDDAILDARRALSTDAGLFVESASATALAGAHRLAERGAFEGDDDVVLIATGTGFTERDVDAPAVDAATVELGALDDAVSERMD</sequence>
<evidence type="ECO:0000256" key="1">
    <source>
        <dbReference type="ARBA" id="ARBA00001933"/>
    </source>
</evidence>
<dbReference type="InterPro" id="IPR050147">
    <property type="entry name" value="Ser/Thr_Dehydratase"/>
</dbReference>
<evidence type="ECO:0000313" key="9">
    <source>
        <dbReference type="Proteomes" id="UP000766550"/>
    </source>
</evidence>
<dbReference type="GO" id="GO:0004794">
    <property type="term" value="F:threonine deaminase activity"/>
    <property type="evidence" value="ECO:0007669"/>
    <property type="project" value="TreeGrafter"/>
</dbReference>
<feature type="domain" description="Tryptophan synthase beta chain-like PALP" evidence="7">
    <location>
        <begin position="65"/>
        <end position="364"/>
    </location>
</feature>
<dbReference type="Pfam" id="PF00291">
    <property type="entry name" value="PALP"/>
    <property type="match status" value="1"/>
</dbReference>